<dbReference type="Pfam" id="PF01817">
    <property type="entry name" value="CM_2"/>
    <property type="match status" value="1"/>
</dbReference>
<dbReference type="RefSeq" id="WP_186996377.1">
    <property type="nucleotide sequence ID" value="NZ_JACOQK010000001.1"/>
</dbReference>
<evidence type="ECO:0000256" key="17">
    <source>
        <dbReference type="ARBA" id="ARBA00031520"/>
    </source>
</evidence>
<dbReference type="NCBIfam" id="TIGR01805">
    <property type="entry name" value="CM_mono_grmpos"/>
    <property type="match status" value="1"/>
</dbReference>
<name>A0ABR7IQJ7_9CLOT</name>
<evidence type="ECO:0000313" key="23">
    <source>
        <dbReference type="Proteomes" id="UP000649151"/>
    </source>
</evidence>
<dbReference type="InterPro" id="IPR011279">
    <property type="entry name" value="Chorismate_mutase_GmP"/>
</dbReference>
<organism evidence="22 23">
    <name type="scientific">Clostridium facile</name>
    <dbReference type="NCBI Taxonomy" id="2763035"/>
    <lineage>
        <taxon>Bacteria</taxon>
        <taxon>Bacillati</taxon>
        <taxon>Bacillota</taxon>
        <taxon>Clostridia</taxon>
        <taxon>Eubacteriales</taxon>
        <taxon>Clostridiaceae</taxon>
        <taxon>Clostridium</taxon>
    </lineage>
</organism>
<dbReference type="Gene3D" id="3.40.190.10">
    <property type="entry name" value="Periplasmic binding protein-like II"/>
    <property type="match status" value="2"/>
</dbReference>
<evidence type="ECO:0000256" key="16">
    <source>
        <dbReference type="ARBA" id="ARBA00031175"/>
    </source>
</evidence>
<keyword evidence="15" id="KW-0511">Multifunctional enzyme</keyword>
<evidence type="ECO:0000256" key="18">
    <source>
        <dbReference type="ARBA" id="ARBA00047848"/>
    </source>
</evidence>
<feature type="domain" description="Prephenate dehydratase" evidence="20">
    <location>
        <begin position="111"/>
        <end position="285"/>
    </location>
</feature>
<protein>
    <recommendedName>
        <fullName evidence="7">Bifunctional chorismate mutase/prephenate dehydratase</fullName>
        <ecNumber evidence="6">4.2.1.51</ecNumber>
    </recommendedName>
    <alternativeName>
        <fullName evidence="17">Chorismate mutase-prephenate dehydratase</fullName>
    </alternativeName>
    <alternativeName>
        <fullName evidence="8">Prephenate dehydratase</fullName>
    </alternativeName>
    <alternativeName>
        <fullName evidence="16">p-protein</fullName>
    </alternativeName>
</protein>
<keyword evidence="13 22" id="KW-0413">Isomerase</keyword>
<dbReference type="PROSITE" id="PS51171">
    <property type="entry name" value="PREPHENATE_DEHYDR_3"/>
    <property type="match status" value="1"/>
</dbReference>
<dbReference type="PIRSF" id="PIRSF001500">
    <property type="entry name" value="Chor_mut_pdt_Ppr"/>
    <property type="match status" value="1"/>
</dbReference>
<dbReference type="SMART" id="SM00830">
    <property type="entry name" value="CM_2"/>
    <property type="match status" value="1"/>
</dbReference>
<accession>A0ABR7IQJ7</accession>
<dbReference type="Proteomes" id="UP000649151">
    <property type="component" value="Unassembled WGS sequence"/>
</dbReference>
<dbReference type="InterPro" id="IPR008242">
    <property type="entry name" value="Chor_mutase/pphenate_deHydtase"/>
</dbReference>
<dbReference type="InterPro" id="IPR036979">
    <property type="entry name" value="CM_dom_sf"/>
</dbReference>
<comment type="pathway">
    <text evidence="5">Metabolic intermediate biosynthesis; prephenate biosynthesis; prephenate from chorismate: step 1/1.</text>
</comment>
<evidence type="ECO:0000256" key="6">
    <source>
        <dbReference type="ARBA" id="ARBA00013147"/>
    </source>
</evidence>
<comment type="caution">
    <text evidence="22">The sequence shown here is derived from an EMBL/GenBank/DDBJ whole genome shotgun (WGS) entry which is preliminary data.</text>
</comment>
<sequence length="376" mass="42408">MNLDELRCQIDQIDQNLLQLFEQRMEIVKGVAAYKKENNLPIFHKDREDQIIQRISSQAAPENAEGAKVLFSTLMNISKCLQQKEVLDYTLDTLKLLEEIQAGHQQPEHPTVGCQGVVGAYSYLACQKKFPNATITMFDQFEDVFQAVQNKKVDFGILPLENSNAGSVDEVYELMKHHNFYINHTITLKIDHCLAVRPGIKATDIQKVYSHNQALRQCSQFLALHHLPQESYTNTAAAAEFVAKSDLPIAAICSQESAKTHGLQILQQNIQNNDENYTRFMVISKKLYPRPECDTIATSLTISNAVGSLYNLLTKFAVNGVNLTKIESKPIGNKNFDVVFYLDFSGNILEEQSIHLLNELSSELTGFKFLGNYKAD</sequence>
<dbReference type="CDD" id="cd13631">
    <property type="entry name" value="PBP2_Ct-PDT_like"/>
    <property type="match status" value="1"/>
</dbReference>
<dbReference type="InterPro" id="IPR036263">
    <property type="entry name" value="Chorismate_II_sf"/>
</dbReference>
<dbReference type="SUPFAM" id="SSF53850">
    <property type="entry name" value="Periplasmic binding protein-like II"/>
    <property type="match status" value="1"/>
</dbReference>
<keyword evidence="23" id="KW-1185">Reference proteome</keyword>
<evidence type="ECO:0000256" key="13">
    <source>
        <dbReference type="ARBA" id="ARBA00023235"/>
    </source>
</evidence>
<keyword evidence="12" id="KW-0584">Phenylalanine biosynthesis</keyword>
<evidence type="ECO:0000256" key="4">
    <source>
        <dbReference type="ARBA" id="ARBA00004741"/>
    </source>
</evidence>
<comment type="subcellular location">
    <subcellularLocation>
        <location evidence="3">Cytoplasm</location>
    </subcellularLocation>
</comment>
<comment type="pathway">
    <text evidence="4">Amino-acid biosynthesis; L-phenylalanine biosynthesis; phenylpyruvate from prephenate: step 1/1.</text>
</comment>
<evidence type="ECO:0000256" key="14">
    <source>
        <dbReference type="ARBA" id="ARBA00023239"/>
    </source>
</evidence>
<dbReference type="Gene3D" id="3.30.70.260">
    <property type="match status" value="1"/>
</dbReference>
<dbReference type="SUPFAM" id="SSF55021">
    <property type="entry name" value="ACT-like"/>
    <property type="match status" value="1"/>
</dbReference>
<evidence type="ECO:0000256" key="3">
    <source>
        <dbReference type="ARBA" id="ARBA00004496"/>
    </source>
</evidence>
<feature type="domain" description="ACT" evidence="21">
    <location>
        <begin position="297"/>
        <end position="376"/>
    </location>
</feature>
<dbReference type="CDD" id="cd04905">
    <property type="entry name" value="ACT_CM-PDT"/>
    <property type="match status" value="1"/>
</dbReference>
<evidence type="ECO:0000256" key="9">
    <source>
        <dbReference type="ARBA" id="ARBA00022490"/>
    </source>
</evidence>
<evidence type="ECO:0000259" key="21">
    <source>
        <dbReference type="PROSITE" id="PS51671"/>
    </source>
</evidence>
<proteinExistence type="predicted"/>
<evidence type="ECO:0000256" key="7">
    <source>
        <dbReference type="ARBA" id="ARBA00014401"/>
    </source>
</evidence>
<evidence type="ECO:0000256" key="12">
    <source>
        <dbReference type="ARBA" id="ARBA00023222"/>
    </source>
</evidence>
<gene>
    <name evidence="22" type="ORF">H8Z77_05190</name>
</gene>
<keyword evidence="9" id="KW-0963">Cytoplasm</keyword>
<dbReference type="PROSITE" id="PS51671">
    <property type="entry name" value="ACT"/>
    <property type="match status" value="1"/>
</dbReference>
<evidence type="ECO:0000256" key="11">
    <source>
        <dbReference type="ARBA" id="ARBA00023141"/>
    </source>
</evidence>
<comment type="catalytic activity">
    <reaction evidence="18">
        <text>prephenate + H(+) = 3-phenylpyruvate + CO2 + H2O</text>
        <dbReference type="Rhea" id="RHEA:21648"/>
        <dbReference type="ChEBI" id="CHEBI:15377"/>
        <dbReference type="ChEBI" id="CHEBI:15378"/>
        <dbReference type="ChEBI" id="CHEBI:16526"/>
        <dbReference type="ChEBI" id="CHEBI:18005"/>
        <dbReference type="ChEBI" id="CHEBI:29934"/>
        <dbReference type="EC" id="4.2.1.51"/>
    </reaction>
</comment>
<dbReference type="EC" id="4.2.1.51" evidence="6"/>
<dbReference type="InterPro" id="IPR045865">
    <property type="entry name" value="ACT-like_dom_sf"/>
</dbReference>
<keyword evidence="14" id="KW-0456">Lyase</keyword>
<dbReference type="SUPFAM" id="SSF48600">
    <property type="entry name" value="Chorismate mutase II"/>
    <property type="match status" value="1"/>
</dbReference>
<evidence type="ECO:0000256" key="2">
    <source>
        <dbReference type="ARBA" id="ARBA00002364"/>
    </source>
</evidence>
<evidence type="ECO:0000256" key="8">
    <source>
        <dbReference type="ARBA" id="ARBA00021872"/>
    </source>
</evidence>
<dbReference type="GO" id="GO:0004106">
    <property type="term" value="F:chorismate mutase activity"/>
    <property type="evidence" value="ECO:0007669"/>
    <property type="project" value="UniProtKB-EC"/>
</dbReference>
<dbReference type="PANTHER" id="PTHR21022">
    <property type="entry name" value="PREPHENATE DEHYDRATASE P PROTEIN"/>
    <property type="match status" value="1"/>
</dbReference>
<dbReference type="PANTHER" id="PTHR21022:SF19">
    <property type="entry name" value="PREPHENATE DEHYDRATASE-RELATED"/>
    <property type="match status" value="1"/>
</dbReference>
<comment type="catalytic activity">
    <reaction evidence="1">
        <text>chorismate = prephenate</text>
        <dbReference type="Rhea" id="RHEA:13897"/>
        <dbReference type="ChEBI" id="CHEBI:29748"/>
        <dbReference type="ChEBI" id="CHEBI:29934"/>
        <dbReference type="EC" id="5.4.99.5"/>
    </reaction>
</comment>
<feature type="domain" description="Chorismate mutase" evidence="19">
    <location>
        <begin position="1"/>
        <end position="86"/>
    </location>
</feature>
<reference evidence="22 23" key="1">
    <citation type="submission" date="2020-08" db="EMBL/GenBank/DDBJ databases">
        <title>Genome public.</title>
        <authorList>
            <person name="Liu C."/>
            <person name="Sun Q."/>
        </authorList>
    </citation>
    <scope>NUCLEOTIDE SEQUENCE [LARGE SCALE GENOMIC DNA]</scope>
    <source>
        <strain evidence="22 23">NSJ-27</strain>
    </source>
</reference>
<dbReference type="EMBL" id="JACOQK010000001">
    <property type="protein sequence ID" value="MBC5787419.1"/>
    <property type="molecule type" value="Genomic_DNA"/>
</dbReference>
<dbReference type="Pfam" id="PF00800">
    <property type="entry name" value="PDT"/>
    <property type="match status" value="1"/>
</dbReference>
<evidence type="ECO:0000313" key="22">
    <source>
        <dbReference type="EMBL" id="MBC5787419.1"/>
    </source>
</evidence>
<keyword evidence="10" id="KW-0028">Amino-acid biosynthesis</keyword>
<dbReference type="InterPro" id="IPR002701">
    <property type="entry name" value="CM_II_prokaryot"/>
</dbReference>
<comment type="function">
    <text evidence="2">Catalyzes the Claisen rearrangement of chorismate to prephenate and the decarboxylation/dehydration of prephenate to phenylpyruvate.</text>
</comment>
<evidence type="ECO:0000256" key="15">
    <source>
        <dbReference type="ARBA" id="ARBA00023268"/>
    </source>
</evidence>
<dbReference type="InterPro" id="IPR002912">
    <property type="entry name" value="ACT_dom"/>
</dbReference>
<evidence type="ECO:0000259" key="19">
    <source>
        <dbReference type="PROSITE" id="PS51168"/>
    </source>
</evidence>
<dbReference type="Gene3D" id="1.20.59.10">
    <property type="entry name" value="Chorismate mutase"/>
    <property type="match status" value="1"/>
</dbReference>
<evidence type="ECO:0000259" key="20">
    <source>
        <dbReference type="PROSITE" id="PS51171"/>
    </source>
</evidence>
<evidence type="ECO:0000256" key="1">
    <source>
        <dbReference type="ARBA" id="ARBA00000824"/>
    </source>
</evidence>
<evidence type="ECO:0000256" key="10">
    <source>
        <dbReference type="ARBA" id="ARBA00022605"/>
    </source>
</evidence>
<keyword evidence="11" id="KW-0057">Aromatic amino acid biosynthesis</keyword>
<evidence type="ECO:0000256" key="5">
    <source>
        <dbReference type="ARBA" id="ARBA00004817"/>
    </source>
</evidence>
<dbReference type="PROSITE" id="PS51168">
    <property type="entry name" value="CHORISMATE_MUT_2"/>
    <property type="match status" value="1"/>
</dbReference>
<dbReference type="InterPro" id="IPR001086">
    <property type="entry name" value="Preph_deHydtase"/>
</dbReference>